<dbReference type="Proteomes" id="UP000251993">
    <property type="component" value="Chromosome"/>
</dbReference>
<dbReference type="EMBL" id="CP030850">
    <property type="protein sequence ID" value="AXE20187.1"/>
    <property type="molecule type" value="Genomic_DNA"/>
</dbReference>
<dbReference type="RefSeq" id="WP_114068952.1">
    <property type="nucleotide sequence ID" value="NZ_CP030850.1"/>
</dbReference>
<evidence type="ECO:0000313" key="1">
    <source>
        <dbReference type="EMBL" id="AXE20187.1"/>
    </source>
</evidence>
<protein>
    <submittedName>
        <fullName evidence="1">Uncharacterized protein</fullName>
    </submittedName>
</protein>
<keyword evidence="2" id="KW-1185">Reference proteome</keyword>
<dbReference type="KEGG" id="run:DR864_21750"/>
<accession>A0A344TNG6</accession>
<proteinExistence type="predicted"/>
<dbReference type="AlphaFoldDB" id="A0A344TNG6"/>
<name>A0A344TNG6_9BACT</name>
<reference evidence="1 2" key="1">
    <citation type="submission" date="2018-07" db="EMBL/GenBank/DDBJ databases">
        <title>Genome sequencing of Runella.</title>
        <authorList>
            <person name="Baek M.-G."/>
            <person name="Yi H."/>
        </authorList>
    </citation>
    <scope>NUCLEOTIDE SEQUENCE [LARGE SCALE GENOMIC DNA]</scope>
    <source>
        <strain evidence="1 2">HYN0085</strain>
    </source>
</reference>
<evidence type="ECO:0000313" key="2">
    <source>
        <dbReference type="Proteomes" id="UP000251993"/>
    </source>
</evidence>
<sequence>MHEIEASLKEVKFTQEGKLSSRTLDGLKKNLKMPNKVKITSFLKLVTNVRLANYAMSVKSQLY</sequence>
<organism evidence="1 2">
    <name type="scientific">Runella rosea</name>
    <dbReference type="NCBI Taxonomy" id="2259595"/>
    <lineage>
        <taxon>Bacteria</taxon>
        <taxon>Pseudomonadati</taxon>
        <taxon>Bacteroidota</taxon>
        <taxon>Cytophagia</taxon>
        <taxon>Cytophagales</taxon>
        <taxon>Spirosomataceae</taxon>
        <taxon>Runella</taxon>
    </lineage>
</organism>
<gene>
    <name evidence="1" type="ORF">DR864_21750</name>
</gene>